<gene>
    <name evidence="2" type="ORF">SAMN02746091_01985</name>
</gene>
<proteinExistence type="predicted"/>
<keyword evidence="3" id="KW-1185">Reference proteome</keyword>
<reference evidence="3" key="1">
    <citation type="submission" date="2016-11" db="EMBL/GenBank/DDBJ databases">
        <authorList>
            <person name="Varghese N."/>
            <person name="Submissions S."/>
        </authorList>
    </citation>
    <scope>NUCLEOTIDE SEQUENCE [LARGE SCALE GENOMIC DNA]</scope>
    <source>
        <strain evidence="3">DSM 10124</strain>
    </source>
</reference>
<dbReference type="SUPFAM" id="SSF52540">
    <property type="entry name" value="P-loop containing nucleoside triphosphate hydrolases"/>
    <property type="match status" value="1"/>
</dbReference>
<dbReference type="AlphaFoldDB" id="A0A1M4ZQM1"/>
<organism evidence="2 3">
    <name type="scientific">Caloramator proteoclasticus DSM 10124</name>
    <dbReference type="NCBI Taxonomy" id="1121262"/>
    <lineage>
        <taxon>Bacteria</taxon>
        <taxon>Bacillati</taxon>
        <taxon>Bacillota</taxon>
        <taxon>Clostridia</taxon>
        <taxon>Eubacteriales</taxon>
        <taxon>Clostridiaceae</taxon>
        <taxon>Caloramator</taxon>
    </lineage>
</organism>
<dbReference type="InterPro" id="IPR002789">
    <property type="entry name" value="HerA_central"/>
</dbReference>
<dbReference type="InterPro" id="IPR008571">
    <property type="entry name" value="HerA-like"/>
</dbReference>
<evidence type="ECO:0000259" key="1">
    <source>
        <dbReference type="Pfam" id="PF01935"/>
    </source>
</evidence>
<sequence>MQVVGITNQQEVFVVSDKTPFKINQILVINDERQGLLRGEVVETSAYNRFIPLDINGDFVDKSVIASLKALGYSIDENTLYIAKVRLMVEAEYPIQVGSEVRVPKFDEVKDLLLKSKLESGLVLGVIKSSEELYDTMEDELKDRFLLYQDGKIINQNGVPFIFDIASMQQYPHIGIFGGSGSGKSFGLRVILEELMKKNIPTVVLDPHFEMNFRENQKDIDIKYQYDFIDRFECLEIGKAVGVKFDNLTNRDLINLIGAASAGTLTDSMTNVIEQVHKNKDTYFSFERRLSLLKEALEIGSEKKILDRKAKCDDDMDAGKFDEMIEVYREFGSLPPQSVNGVLWRLQRLYKDGIFTNDITRVEKCLKDGKIAVVQGPIKLLNVFSTYLISNIYHKRRDYRDSVQRGEKKDFFPPFIIAFDESHNFAPKGYDTPSKSIIKEIAQEGRKYGVFLILATQRPTLLDETVTAQLNTKLVFRTVRASDIATIKEETDITNEEAKRLPYLRSGDVFISSALFGRTVPVRIRLSHTTTSHTQNPFDELLSFRDKKYEEVYQEIEKFLPIYTTDLLNILTKVNRDKIKDIEDLKYYLDELSKRGFITKNSAFLGEYYDRK</sequence>
<dbReference type="PANTHER" id="PTHR42957:SF2">
    <property type="entry name" value="HELICASE HERA CENTRAL DOMAIN-CONTAINING PROTEIN"/>
    <property type="match status" value="1"/>
</dbReference>
<evidence type="ECO:0000313" key="3">
    <source>
        <dbReference type="Proteomes" id="UP000184423"/>
    </source>
</evidence>
<evidence type="ECO:0000313" key="2">
    <source>
        <dbReference type="EMBL" id="SHF20363.1"/>
    </source>
</evidence>
<dbReference type="Gene3D" id="3.40.50.300">
    <property type="entry name" value="P-loop containing nucleotide triphosphate hydrolases"/>
    <property type="match status" value="2"/>
</dbReference>
<dbReference type="EMBL" id="FQVG01000042">
    <property type="protein sequence ID" value="SHF20363.1"/>
    <property type="molecule type" value="Genomic_DNA"/>
</dbReference>
<dbReference type="Proteomes" id="UP000184423">
    <property type="component" value="Unassembled WGS sequence"/>
</dbReference>
<name>A0A1M4ZQM1_9CLOT</name>
<protein>
    <recommendedName>
        <fullName evidence="1">Helicase HerA central domain-containing protein</fullName>
    </recommendedName>
</protein>
<dbReference type="Pfam" id="PF01935">
    <property type="entry name" value="DUF87"/>
    <property type="match status" value="1"/>
</dbReference>
<dbReference type="InterPro" id="IPR027417">
    <property type="entry name" value="P-loop_NTPase"/>
</dbReference>
<accession>A0A1M4ZQM1</accession>
<feature type="domain" description="Helicase HerA central" evidence="1">
    <location>
        <begin position="151"/>
        <end position="375"/>
    </location>
</feature>
<dbReference type="RefSeq" id="WP_073249413.1">
    <property type="nucleotide sequence ID" value="NZ_FQVG01000042.1"/>
</dbReference>
<dbReference type="PANTHER" id="PTHR42957">
    <property type="entry name" value="HELICASE MJ1565-RELATED"/>
    <property type="match status" value="1"/>
</dbReference>